<reference evidence="1 2" key="1">
    <citation type="submission" date="2019-08" db="EMBL/GenBank/DDBJ databases">
        <authorList>
            <person name="Kuhnert P."/>
        </authorList>
    </citation>
    <scope>NUCLEOTIDE SEQUENCE [LARGE SCALE GENOMIC DNA]</scope>
    <source>
        <strain evidence="1 2">B36.5</strain>
    </source>
</reference>
<gene>
    <name evidence="1" type="ORF">FUT82_10090</name>
</gene>
<dbReference type="Proteomes" id="UP000323594">
    <property type="component" value="Chromosome"/>
</dbReference>
<evidence type="ECO:0000313" key="2">
    <source>
        <dbReference type="Proteomes" id="UP000323594"/>
    </source>
</evidence>
<organism evidence="1 2">
    <name type="scientific">Treponema phagedenis</name>
    <dbReference type="NCBI Taxonomy" id="162"/>
    <lineage>
        <taxon>Bacteria</taxon>
        <taxon>Pseudomonadati</taxon>
        <taxon>Spirochaetota</taxon>
        <taxon>Spirochaetia</taxon>
        <taxon>Spirochaetales</taxon>
        <taxon>Treponemataceae</taxon>
        <taxon>Treponema</taxon>
    </lineage>
</organism>
<accession>A0AAE6M7X2</accession>
<name>A0AAE6M7X2_TREPH</name>
<dbReference type="AlphaFoldDB" id="A0AAE6M7X2"/>
<protein>
    <submittedName>
        <fullName evidence="1">Uncharacterized protein</fullName>
    </submittedName>
</protein>
<dbReference type="EMBL" id="CP042817">
    <property type="protein sequence ID" value="QEJ98310.1"/>
    <property type="molecule type" value="Genomic_DNA"/>
</dbReference>
<proteinExistence type="predicted"/>
<sequence>MRPYRNCSGSSNIISYQIFEDAIHVVFKSGRYRNYLYTYRRPGRYAVEHMKNLAIQGISLNSYITSVVKNNYERKW</sequence>
<evidence type="ECO:0000313" key="1">
    <source>
        <dbReference type="EMBL" id="QEJ98310.1"/>
    </source>
</evidence>